<comment type="subunit">
    <text evidence="9">Homodimer, forms a heterotetramer with a Cas1 homodimer.</text>
</comment>
<dbReference type="GO" id="GO:0043571">
    <property type="term" value="P:maintenance of CRISPR repeat elements"/>
    <property type="evidence" value="ECO:0007669"/>
    <property type="project" value="UniProtKB-UniRule"/>
</dbReference>
<dbReference type="RefSeq" id="WP_067156242.1">
    <property type="nucleotide sequence ID" value="NZ_CP014864.1"/>
</dbReference>
<proteinExistence type="inferred from homology"/>
<dbReference type="PANTHER" id="PTHR34405:SF3">
    <property type="entry name" value="CRISPR-ASSOCIATED ENDORIBONUCLEASE CAS2 3"/>
    <property type="match status" value="1"/>
</dbReference>
<dbReference type="AlphaFoldDB" id="A0A143HPJ9"/>
<name>A0A143HPJ9_MICTH</name>
<dbReference type="HAMAP" id="MF_01471">
    <property type="entry name" value="Cas2"/>
    <property type="match status" value="1"/>
</dbReference>
<evidence type="ECO:0000313" key="11">
    <source>
        <dbReference type="EMBL" id="MCX2802575.1"/>
    </source>
</evidence>
<dbReference type="Proteomes" id="UP000076077">
    <property type="component" value="Chromosome"/>
</dbReference>
<dbReference type="PANTHER" id="PTHR34405">
    <property type="entry name" value="CRISPR-ASSOCIATED ENDORIBONUCLEASE CAS2"/>
    <property type="match status" value="1"/>
</dbReference>
<dbReference type="Gene3D" id="3.30.70.240">
    <property type="match status" value="1"/>
</dbReference>
<dbReference type="EC" id="3.1.-.-" evidence="9"/>
<dbReference type="GeneID" id="76609257"/>
<dbReference type="SUPFAM" id="SSF143430">
    <property type="entry name" value="TTP0101/SSO1404-like"/>
    <property type="match status" value="1"/>
</dbReference>
<keyword evidence="6 9" id="KW-0378">Hydrolase</keyword>
<dbReference type="GO" id="GO:0051607">
    <property type="term" value="P:defense response to virus"/>
    <property type="evidence" value="ECO:0007669"/>
    <property type="project" value="UniProtKB-UniRule"/>
</dbReference>
<dbReference type="InterPro" id="IPR019199">
    <property type="entry name" value="Virulence_VapD/CRISPR_Cas2"/>
</dbReference>
<dbReference type="KEGG" id="mthd:A3224_14575"/>
<evidence type="ECO:0000256" key="5">
    <source>
        <dbReference type="ARBA" id="ARBA00022759"/>
    </source>
</evidence>
<evidence type="ECO:0000256" key="9">
    <source>
        <dbReference type="HAMAP-Rule" id="MF_01471"/>
    </source>
</evidence>
<comment type="cofactor">
    <cofactor evidence="1 9">
        <name>Mg(2+)</name>
        <dbReference type="ChEBI" id="CHEBI:18420"/>
    </cofactor>
</comment>
<keyword evidence="5 9" id="KW-0255">Endonuclease</keyword>
<reference evidence="11" key="3">
    <citation type="submission" date="2022-11" db="EMBL/GenBank/DDBJ databases">
        <title>Chitin-degrading and fungicidal potential of chitinolytic bacterial strains from marine environment of the Pacific Ocean regions.</title>
        <authorList>
            <person name="Pentekhina I."/>
            <person name="Nedashkovskaya O."/>
            <person name="Seitkalieva A."/>
            <person name="Podvolotskaya A."/>
            <person name="Tekutyeva L."/>
            <person name="Balabanova L."/>
        </authorList>
    </citation>
    <scope>NUCLEOTIDE SEQUENCE</scope>
    <source>
        <strain evidence="11">KMM 6838</strain>
    </source>
</reference>
<dbReference type="CDD" id="cd09725">
    <property type="entry name" value="Cas2_I_II_III"/>
    <property type="match status" value="1"/>
</dbReference>
<keyword evidence="3 9" id="KW-0540">Nuclease</keyword>
<dbReference type="NCBIfam" id="TIGR01573">
    <property type="entry name" value="cas2"/>
    <property type="match status" value="1"/>
</dbReference>
<reference evidence="10" key="2">
    <citation type="submission" date="2016-03" db="EMBL/GenBank/DDBJ databases">
        <authorList>
            <person name="Ploux O."/>
        </authorList>
    </citation>
    <scope>NUCLEOTIDE SEQUENCE [LARGE SCALE GENOMIC DNA]</scope>
    <source>
        <strain evidence="10">DAU221</strain>
    </source>
</reference>
<dbReference type="OrthoDB" id="9798176at2"/>
<dbReference type="InterPro" id="IPR021127">
    <property type="entry name" value="CRISPR_associated_Cas2"/>
</dbReference>
<evidence type="ECO:0000256" key="3">
    <source>
        <dbReference type="ARBA" id="ARBA00022722"/>
    </source>
</evidence>
<reference evidence="12" key="1">
    <citation type="submission" date="2016-03" db="EMBL/GenBank/DDBJ databases">
        <authorList>
            <person name="Lee Y.-S."/>
            <person name="Choi Y.-L."/>
        </authorList>
    </citation>
    <scope>NUCLEOTIDE SEQUENCE [LARGE SCALE GENOMIC DNA]</scope>
    <source>
        <strain evidence="12">DAU221</strain>
    </source>
</reference>
<dbReference type="Proteomes" id="UP001209730">
    <property type="component" value="Unassembled WGS sequence"/>
</dbReference>
<dbReference type="Pfam" id="PF09827">
    <property type="entry name" value="CRISPR_Cas2"/>
    <property type="match status" value="1"/>
</dbReference>
<keyword evidence="7 9" id="KW-0460">Magnesium</keyword>
<dbReference type="GO" id="GO:0016787">
    <property type="term" value="F:hydrolase activity"/>
    <property type="evidence" value="ECO:0007669"/>
    <property type="project" value="UniProtKB-KW"/>
</dbReference>
<dbReference type="STRING" id="252514.A3224_14575"/>
<gene>
    <name evidence="9 11" type="primary">cas2</name>
    <name evidence="10" type="ORF">A3224_14575</name>
    <name evidence="11" type="ORF">OQJ68_12335</name>
</gene>
<comment type="function">
    <text evidence="9">CRISPR (clustered regularly interspaced short palindromic repeat), is an adaptive immune system that provides protection against mobile genetic elements (viruses, transposable elements and conjugative plasmids). CRISPR clusters contain sequences complementary to antecedent mobile elements and target invading nucleic acids. CRISPR clusters are transcribed and processed into CRISPR RNA (crRNA). Functions as a ssRNA-specific endoribonuclease. Involved in the integration of spacer DNA into the CRISPR cassette.</text>
</comment>
<feature type="binding site" evidence="9">
    <location>
        <position position="12"/>
    </location>
    <ligand>
        <name>Mg(2+)</name>
        <dbReference type="ChEBI" id="CHEBI:18420"/>
        <note>catalytic</note>
    </ligand>
</feature>
<protein>
    <recommendedName>
        <fullName evidence="9">CRISPR-associated endoribonuclease Cas2</fullName>
        <ecNumber evidence="9">3.1.-.-</ecNumber>
    </recommendedName>
</protein>
<dbReference type="EMBL" id="JAPHQB010000020">
    <property type="protein sequence ID" value="MCX2802575.1"/>
    <property type="molecule type" value="Genomic_DNA"/>
</dbReference>
<evidence type="ECO:0000313" key="12">
    <source>
        <dbReference type="Proteomes" id="UP000076077"/>
    </source>
</evidence>
<evidence type="ECO:0000256" key="1">
    <source>
        <dbReference type="ARBA" id="ARBA00001946"/>
    </source>
</evidence>
<dbReference type="EMBL" id="CP014864">
    <property type="protein sequence ID" value="AMX03643.1"/>
    <property type="molecule type" value="Genomic_DNA"/>
</dbReference>
<dbReference type="GO" id="GO:0046872">
    <property type="term" value="F:metal ion binding"/>
    <property type="evidence" value="ECO:0007669"/>
    <property type="project" value="UniProtKB-UniRule"/>
</dbReference>
<sequence>MSSRQLYIAAYDIRNPRRLRKALRLLKDFACGGQKSVFECYLTNGEKAELFERIAQVMDTDEDSFLVAPVPEGAAQVLGIGIPPADPQFYYVG</sequence>
<evidence type="ECO:0000256" key="7">
    <source>
        <dbReference type="ARBA" id="ARBA00022842"/>
    </source>
</evidence>
<organism evidence="10 12">
    <name type="scientific">Microbulbifer thermotolerans</name>
    <dbReference type="NCBI Taxonomy" id="252514"/>
    <lineage>
        <taxon>Bacteria</taxon>
        <taxon>Pseudomonadati</taxon>
        <taxon>Pseudomonadota</taxon>
        <taxon>Gammaproteobacteria</taxon>
        <taxon>Cellvibrionales</taxon>
        <taxon>Microbulbiferaceae</taxon>
        <taxon>Microbulbifer</taxon>
    </lineage>
</organism>
<evidence type="ECO:0000256" key="2">
    <source>
        <dbReference type="ARBA" id="ARBA00009959"/>
    </source>
</evidence>
<keyword evidence="4 9" id="KW-0479">Metal-binding</keyword>
<evidence type="ECO:0000256" key="6">
    <source>
        <dbReference type="ARBA" id="ARBA00022801"/>
    </source>
</evidence>
<comment type="similarity">
    <text evidence="2 9">Belongs to the CRISPR-associated endoribonuclease Cas2 protein family.</text>
</comment>
<evidence type="ECO:0000313" key="10">
    <source>
        <dbReference type="EMBL" id="AMX03643.1"/>
    </source>
</evidence>
<keyword evidence="8 9" id="KW-0051">Antiviral defense</keyword>
<keyword evidence="12" id="KW-1185">Reference proteome</keyword>
<evidence type="ECO:0000256" key="4">
    <source>
        <dbReference type="ARBA" id="ARBA00022723"/>
    </source>
</evidence>
<dbReference type="GO" id="GO:0004521">
    <property type="term" value="F:RNA endonuclease activity"/>
    <property type="evidence" value="ECO:0007669"/>
    <property type="project" value="InterPro"/>
</dbReference>
<evidence type="ECO:0000256" key="8">
    <source>
        <dbReference type="ARBA" id="ARBA00023118"/>
    </source>
</evidence>
<accession>A0A143HPJ9</accession>